<feature type="region of interest" description="Disordered" evidence="1">
    <location>
        <begin position="218"/>
        <end position="240"/>
    </location>
</feature>
<sequence>MAFYRFLWASSSIPTQINHLPWVCGGDFNEVVSVGEKIGGNDRSIAAILSFRIALADCDISNLGFSGPLITWNNRWGDVANIQERIDRENDCIEIVNSYWDSFGDDIENGFYGDISVQLAGDRNTKYFHSKASNRIRKNAIHKLKYRFGIWKEKKAEIVMVLEDYLSGIFRSSNLSKEILEAATIHIIHIQTKLSTEDASTLLTPFSADEIKRALFSTGPTKVPGHRMDSMRSSSRNTGT</sequence>
<dbReference type="AlphaFoldDB" id="A0A2P5BMX5"/>
<organism evidence="2 3">
    <name type="scientific">Parasponia andersonii</name>
    <name type="common">Sponia andersonii</name>
    <dbReference type="NCBI Taxonomy" id="3476"/>
    <lineage>
        <taxon>Eukaryota</taxon>
        <taxon>Viridiplantae</taxon>
        <taxon>Streptophyta</taxon>
        <taxon>Embryophyta</taxon>
        <taxon>Tracheophyta</taxon>
        <taxon>Spermatophyta</taxon>
        <taxon>Magnoliopsida</taxon>
        <taxon>eudicotyledons</taxon>
        <taxon>Gunneridae</taxon>
        <taxon>Pentapetalae</taxon>
        <taxon>rosids</taxon>
        <taxon>fabids</taxon>
        <taxon>Rosales</taxon>
        <taxon>Cannabaceae</taxon>
        <taxon>Parasponia</taxon>
    </lineage>
</organism>
<proteinExistence type="predicted"/>
<evidence type="ECO:0000313" key="3">
    <source>
        <dbReference type="Proteomes" id="UP000237105"/>
    </source>
</evidence>
<dbReference type="PANTHER" id="PTHR33710:SF79">
    <property type="entry name" value="OS06G0205337 PROTEIN"/>
    <property type="match status" value="1"/>
</dbReference>
<keyword evidence="3" id="KW-1185">Reference proteome</keyword>
<keyword evidence="2" id="KW-0540">Nuclease</keyword>
<name>A0A2P5BMX5_PARAD</name>
<dbReference type="Proteomes" id="UP000237105">
    <property type="component" value="Unassembled WGS sequence"/>
</dbReference>
<keyword evidence="2" id="KW-0269">Exonuclease</keyword>
<comment type="caution">
    <text evidence="2">The sequence shown here is derived from an EMBL/GenBank/DDBJ whole genome shotgun (WGS) entry which is preliminary data.</text>
</comment>
<dbReference type="GO" id="GO:0004519">
    <property type="term" value="F:endonuclease activity"/>
    <property type="evidence" value="ECO:0007669"/>
    <property type="project" value="UniProtKB-KW"/>
</dbReference>
<dbReference type="SUPFAM" id="SSF56219">
    <property type="entry name" value="DNase I-like"/>
    <property type="match status" value="1"/>
</dbReference>
<evidence type="ECO:0000313" key="2">
    <source>
        <dbReference type="EMBL" id="PON50110.1"/>
    </source>
</evidence>
<dbReference type="GO" id="GO:0004527">
    <property type="term" value="F:exonuclease activity"/>
    <property type="evidence" value="ECO:0007669"/>
    <property type="project" value="UniProtKB-KW"/>
</dbReference>
<gene>
    <name evidence="2" type="ORF">PanWU01x14_225520</name>
</gene>
<accession>A0A2P5BMX5</accession>
<dbReference type="EMBL" id="JXTB01000250">
    <property type="protein sequence ID" value="PON50110.1"/>
    <property type="molecule type" value="Genomic_DNA"/>
</dbReference>
<keyword evidence="2" id="KW-0378">Hydrolase</keyword>
<evidence type="ECO:0000256" key="1">
    <source>
        <dbReference type="SAM" id="MobiDB-lite"/>
    </source>
</evidence>
<feature type="compositionally biased region" description="Polar residues" evidence="1">
    <location>
        <begin position="231"/>
        <end position="240"/>
    </location>
</feature>
<dbReference type="OrthoDB" id="1104034at2759"/>
<keyword evidence="2" id="KW-0255">Endonuclease</keyword>
<reference evidence="3" key="1">
    <citation type="submission" date="2016-06" db="EMBL/GenBank/DDBJ databases">
        <title>Parallel loss of symbiosis genes in relatives of nitrogen-fixing non-legume Parasponia.</title>
        <authorList>
            <person name="Van Velzen R."/>
            <person name="Holmer R."/>
            <person name="Bu F."/>
            <person name="Rutten L."/>
            <person name="Van Zeijl A."/>
            <person name="Liu W."/>
            <person name="Santuari L."/>
            <person name="Cao Q."/>
            <person name="Sharma T."/>
            <person name="Shen D."/>
            <person name="Roswanjaya Y."/>
            <person name="Wardhani T."/>
            <person name="Kalhor M.S."/>
            <person name="Jansen J."/>
            <person name="Van den Hoogen J."/>
            <person name="Gungor B."/>
            <person name="Hartog M."/>
            <person name="Hontelez J."/>
            <person name="Verver J."/>
            <person name="Yang W.-C."/>
            <person name="Schijlen E."/>
            <person name="Repin R."/>
            <person name="Schilthuizen M."/>
            <person name="Schranz E."/>
            <person name="Heidstra R."/>
            <person name="Miyata K."/>
            <person name="Fedorova E."/>
            <person name="Kohlen W."/>
            <person name="Bisseling T."/>
            <person name="Smit S."/>
            <person name="Geurts R."/>
        </authorList>
    </citation>
    <scope>NUCLEOTIDE SEQUENCE [LARGE SCALE GENOMIC DNA]</scope>
    <source>
        <strain evidence="3">cv. WU1-14</strain>
    </source>
</reference>
<dbReference type="PANTHER" id="PTHR33710">
    <property type="entry name" value="BNAC02G09200D PROTEIN"/>
    <property type="match status" value="1"/>
</dbReference>
<dbReference type="InterPro" id="IPR036691">
    <property type="entry name" value="Endo/exonu/phosph_ase_sf"/>
</dbReference>
<protein>
    <submittedName>
        <fullName evidence="2">Endonuclease/exonuclease/phosphatase</fullName>
    </submittedName>
</protein>